<evidence type="ECO:0000256" key="10">
    <source>
        <dbReference type="ARBA" id="ARBA00023033"/>
    </source>
</evidence>
<dbReference type="Gene3D" id="1.10.630.10">
    <property type="entry name" value="Cytochrome P450"/>
    <property type="match status" value="1"/>
</dbReference>
<keyword evidence="7" id="KW-1133">Transmembrane helix</keyword>
<dbReference type="PANTHER" id="PTHR47944">
    <property type="entry name" value="CYTOCHROME P450 98A9"/>
    <property type="match status" value="1"/>
</dbReference>
<organism evidence="14 15">
    <name type="scientific">Rosa chinensis</name>
    <name type="common">China rose</name>
    <dbReference type="NCBI Taxonomy" id="74649"/>
    <lineage>
        <taxon>Eukaryota</taxon>
        <taxon>Viridiplantae</taxon>
        <taxon>Streptophyta</taxon>
        <taxon>Embryophyta</taxon>
        <taxon>Tracheophyta</taxon>
        <taxon>Spermatophyta</taxon>
        <taxon>Magnoliopsida</taxon>
        <taxon>eudicotyledons</taxon>
        <taxon>Gunneridae</taxon>
        <taxon>Pentapetalae</taxon>
        <taxon>rosids</taxon>
        <taxon>fabids</taxon>
        <taxon>Rosales</taxon>
        <taxon>Rosaceae</taxon>
        <taxon>Rosoideae</taxon>
        <taxon>Rosoideae incertae sedis</taxon>
        <taxon>Rosa</taxon>
    </lineage>
</organism>
<dbReference type="GO" id="GO:0016705">
    <property type="term" value="F:oxidoreductase activity, acting on paired donors, with incorporation or reduction of molecular oxygen"/>
    <property type="evidence" value="ECO:0007669"/>
    <property type="project" value="InterPro"/>
</dbReference>
<feature type="binding site" description="axial binding residue" evidence="12">
    <location>
        <position position="433"/>
    </location>
    <ligand>
        <name>heme</name>
        <dbReference type="ChEBI" id="CHEBI:30413"/>
    </ligand>
    <ligandPart>
        <name>Fe</name>
        <dbReference type="ChEBI" id="CHEBI:18248"/>
    </ligandPart>
</feature>
<dbReference type="STRING" id="74649.A0A2P6P2I5"/>
<evidence type="ECO:0000256" key="5">
    <source>
        <dbReference type="ARBA" id="ARBA00022692"/>
    </source>
</evidence>
<dbReference type="AlphaFoldDB" id="A0A2P6P2I5"/>
<dbReference type="SUPFAM" id="SSF48264">
    <property type="entry name" value="Cytochrome P450"/>
    <property type="match status" value="1"/>
</dbReference>
<keyword evidence="4 12" id="KW-0349">Heme</keyword>
<dbReference type="InterPro" id="IPR017972">
    <property type="entry name" value="Cyt_P450_CS"/>
</dbReference>
<evidence type="ECO:0000256" key="4">
    <source>
        <dbReference type="ARBA" id="ARBA00022617"/>
    </source>
</evidence>
<sequence>MALVLLPMSMIFIFLAYKLYNKLRFKLPPGPYPLPIIGNLCAMGAVKSRCFFEWSQVYGPIMSVWFGSNLHIVVSNPELAKQVLKDNDEQLANRYKNWTHSRLSRNGKGLIWADYGPHYSKLRKVCVLELFSTKSLETYRHIREDEVRAMVKSIFKDCTNPCDYGRGLVVKKYVGAVAFNNITRLLFGQRFGNEDGVLNKLGAEFVASLSKKAERGAFFAIVQEIWWLRWVLWPQRIGLAKILADEDQLKRAIMEEHMQGSQGQGEKKHFLAALLSLQEKHDLTQDNIGALLWGMVSAGMDTIAISAEWAMAELIKNPTVQWKAQEELDRVIGLDRTVTEADISNLPYLKCVAKEALRLHPPTPLMLPHRANANVKIGGYDIPKGTAVHVNVWAIGRDPKVWQDPYRFRPERFIETKEHGFGFLPFGAGRRMCPAAQVGTTLVTLMLAHLLHSFAWSSPASPEGLQPKEIDMSESPGLVCYMRIPLIAVPRLRLHQHLYKHML</sequence>
<dbReference type="FunFam" id="1.10.630.10:FF:000039">
    <property type="entry name" value="Cytochrome P450"/>
    <property type="match status" value="1"/>
</dbReference>
<dbReference type="PROSITE" id="PS00086">
    <property type="entry name" value="CYTOCHROME_P450"/>
    <property type="match status" value="1"/>
</dbReference>
<evidence type="ECO:0000256" key="13">
    <source>
        <dbReference type="RuleBase" id="RU000461"/>
    </source>
</evidence>
<proteinExistence type="inferred from homology"/>
<evidence type="ECO:0000313" key="14">
    <source>
        <dbReference type="EMBL" id="PRQ16147.1"/>
    </source>
</evidence>
<comment type="subcellular location">
    <subcellularLocation>
        <location evidence="2">Membrane</location>
        <topology evidence="2">Single-pass membrane protein</topology>
    </subcellularLocation>
</comment>
<evidence type="ECO:0000256" key="1">
    <source>
        <dbReference type="ARBA" id="ARBA00001971"/>
    </source>
</evidence>
<accession>A0A2P6P2I5</accession>
<dbReference type="EMBL" id="PDCK01000045">
    <property type="protein sequence ID" value="PRQ16147.1"/>
    <property type="molecule type" value="Genomic_DNA"/>
</dbReference>
<dbReference type="PRINTS" id="PR00463">
    <property type="entry name" value="EP450I"/>
</dbReference>
<evidence type="ECO:0000256" key="6">
    <source>
        <dbReference type="ARBA" id="ARBA00022723"/>
    </source>
</evidence>
<name>A0A2P6P2I5_ROSCH</name>
<evidence type="ECO:0000256" key="7">
    <source>
        <dbReference type="ARBA" id="ARBA00022989"/>
    </source>
</evidence>
<evidence type="ECO:0000256" key="2">
    <source>
        <dbReference type="ARBA" id="ARBA00004167"/>
    </source>
</evidence>
<gene>
    <name evidence="14" type="ORF">RchiOBHm_Chr7g0181041</name>
</gene>
<protein>
    <submittedName>
        <fullName evidence="14">Putative cytochrome P450</fullName>
    </submittedName>
</protein>
<evidence type="ECO:0000256" key="9">
    <source>
        <dbReference type="ARBA" id="ARBA00023004"/>
    </source>
</evidence>
<dbReference type="InterPro" id="IPR036396">
    <property type="entry name" value="Cyt_P450_sf"/>
</dbReference>
<evidence type="ECO:0000256" key="12">
    <source>
        <dbReference type="PIRSR" id="PIRSR602401-1"/>
    </source>
</evidence>
<dbReference type="GO" id="GO:0016020">
    <property type="term" value="C:membrane"/>
    <property type="evidence" value="ECO:0007669"/>
    <property type="project" value="UniProtKB-SubCell"/>
</dbReference>
<dbReference type="GO" id="GO:0004497">
    <property type="term" value="F:monooxygenase activity"/>
    <property type="evidence" value="ECO:0007669"/>
    <property type="project" value="UniProtKB-KW"/>
</dbReference>
<keyword evidence="15" id="KW-1185">Reference proteome</keyword>
<dbReference type="OMA" id="PHKANAR"/>
<keyword evidence="10 13" id="KW-0503">Monooxygenase</keyword>
<dbReference type="OrthoDB" id="1470350at2759"/>
<keyword evidence="11" id="KW-0472">Membrane</keyword>
<comment type="caution">
    <text evidence="14">The sequence shown here is derived from an EMBL/GenBank/DDBJ whole genome shotgun (WGS) entry which is preliminary data.</text>
</comment>
<dbReference type="PRINTS" id="PR00385">
    <property type="entry name" value="P450"/>
</dbReference>
<evidence type="ECO:0000256" key="11">
    <source>
        <dbReference type="ARBA" id="ARBA00023136"/>
    </source>
</evidence>
<comment type="similarity">
    <text evidence="3 13">Belongs to the cytochrome P450 family.</text>
</comment>
<evidence type="ECO:0000313" key="15">
    <source>
        <dbReference type="Proteomes" id="UP000238479"/>
    </source>
</evidence>
<keyword evidence="8 13" id="KW-0560">Oxidoreductase</keyword>
<dbReference type="InterPro" id="IPR001128">
    <property type="entry name" value="Cyt_P450"/>
</dbReference>
<dbReference type="PANTHER" id="PTHR47944:SF10">
    <property type="entry name" value="CYTOCHROME P450 98A9"/>
    <property type="match status" value="1"/>
</dbReference>
<evidence type="ECO:0000256" key="3">
    <source>
        <dbReference type="ARBA" id="ARBA00010617"/>
    </source>
</evidence>
<dbReference type="Proteomes" id="UP000238479">
    <property type="component" value="Chromosome 7"/>
</dbReference>
<dbReference type="Gramene" id="PRQ16147">
    <property type="protein sequence ID" value="PRQ16147"/>
    <property type="gene ID" value="RchiOBHm_Chr7g0181041"/>
</dbReference>
<keyword evidence="5" id="KW-0812">Transmembrane</keyword>
<dbReference type="GO" id="GO:0005506">
    <property type="term" value="F:iron ion binding"/>
    <property type="evidence" value="ECO:0007669"/>
    <property type="project" value="InterPro"/>
</dbReference>
<dbReference type="Pfam" id="PF00067">
    <property type="entry name" value="p450"/>
    <property type="match status" value="1"/>
</dbReference>
<keyword evidence="9 12" id="KW-0408">Iron</keyword>
<evidence type="ECO:0000256" key="8">
    <source>
        <dbReference type="ARBA" id="ARBA00023002"/>
    </source>
</evidence>
<comment type="cofactor">
    <cofactor evidence="1 12">
        <name>heme</name>
        <dbReference type="ChEBI" id="CHEBI:30413"/>
    </cofactor>
</comment>
<dbReference type="GO" id="GO:0020037">
    <property type="term" value="F:heme binding"/>
    <property type="evidence" value="ECO:0007669"/>
    <property type="project" value="InterPro"/>
</dbReference>
<keyword evidence="6 12" id="KW-0479">Metal-binding</keyword>
<reference evidence="14 15" key="1">
    <citation type="journal article" date="2018" name="Nat. Genet.">
        <title>The Rosa genome provides new insights in the design of modern roses.</title>
        <authorList>
            <person name="Bendahmane M."/>
        </authorList>
    </citation>
    <scope>NUCLEOTIDE SEQUENCE [LARGE SCALE GENOMIC DNA]</scope>
    <source>
        <strain evidence="15">cv. Old Blush</strain>
    </source>
</reference>
<dbReference type="InterPro" id="IPR002401">
    <property type="entry name" value="Cyt_P450_E_grp-I"/>
</dbReference>